<reference evidence="1 2" key="1">
    <citation type="journal article" date="2024" name="J Genomics">
        <title>Draft genome sequencing and assembly of Favolaschia claudopus CIRM-BRFM 2984 isolated from oak limbs.</title>
        <authorList>
            <person name="Navarro D."/>
            <person name="Drula E."/>
            <person name="Chaduli D."/>
            <person name="Cazenave R."/>
            <person name="Ahrendt S."/>
            <person name="Wang J."/>
            <person name="Lipzen A."/>
            <person name="Daum C."/>
            <person name="Barry K."/>
            <person name="Grigoriev I.V."/>
            <person name="Favel A."/>
            <person name="Rosso M.N."/>
            <person name="Martin F."/>
        </authorList>
    </citation>
    <scope>NUCLEOTIDE SEQUENCE [LARGE SCALE GENOMIC DNA]</scope>
    <source>
        <strain evidence="1 2">CIRM-BRFM 2984</strain>
    </source>
</reference>
<evidence type="ECO:0000313" key="1">
    <source>
        <dbReference type="EMBL" id="KAK6967004.1"/>
    </source>
</evidence>
<sequence length="112" mass="12233">MSVIHLVIPTSQSLGEPLPYFFTSVSLVHHADCVDFSQFLDSGIPCQRSVASGVLAIPCMDSAVFSTHIDISVASSLPFDLVLGRYWLQFCRDSVQDACFILSSGPVDLRRP</sequence>
<evidence type="ECO:0000313" key="2">
    <source>
        <dbReference type="Proteomes" id="UP001362999"/>
    </source>
</evidence>
<organism evidence="1 2">
    <name type="scientific">Favolaschia claudopus</name>
    <dbReference type="NCBI Taxonomy" id="2862362"/>
    <lineage>
        <taxon>Eukaryota</taxon>
        <taxon>Fungi</taxon>
        <taxon>Dikarya</taxon>
        <taxon>Basidiomycota</taxon>
        <taxon>Agaricomycotina</taxon>
        <taxon>Agaricomycetes</taxon>
        <taxon>Agaricomycetidae</taxon>
        <taxon>Agaricales</taxon>
        <taxon>Marasmiineae</taxon>
        <taxon>Mycenaceae</taxon>
        <taxon>Favolaschia</taxon>
    </lineage>
</organism>
<dbReference type="Proteomes" id="UP001362999">
    <property type="component" value="Unassembled WGS sequence"/>
</dbReference>
<gene>
    <name evidence="1" type="ORF">R3P38DRAFT_3151504</name>
</gene>
<dbReference type="EMBL" id="JAWWNJ010000248">
    <property type="protein sequence ID" value="KAK6967004.1"/>
    <property type="molecule type" value="Genomic_DNA"/>
</dbReference>
<proteinExistence type="predicted"/>
<accession>A0AAV9Z176</accession>
<comment type="caution">
    <text evidence="1">The sequence shown here is derived from an EMBL/GenBank/DDBJ whole genome shotgun (WGS) entry which is preliminary data.</text>
</comment>
<feature type="non-terminal residue" evidence="1">
    <location>
        <position position="112"/>
    </location>
</feature>
<name>A0AAV9Z176_9AGAR</name>
<dbReference type="AlphaFoldDB" id="A0AAV9Z176"/>
<protein>
    <submittedName>
        <fullName evidence="1">Uncharacterized protein</fullName>
    </submittedName>
</protein>
<keyword evidence="2" id="KW-1185">Reference proteome</keyword>